<evidence type="ECO:0000256" key="15">
    <source>
        <dbReference type="PROSITE-ProRule" id="PRU00657"/>
    </source>
</evidence>
<dbReference type="Pfam" id="PF00271">
    <property type="entry name" value="Helicase_C"/>
    <property type="match status" value="1"/>
</dbReference>
<name>A0A2I2FIE0_ASPCN</name>
<feature type="domain" description="Helicase C-terminal" evidence="18">
    <location>
        <begin position="370"/>
        <end position="542"/>
    </location>
</feature>
<dbReference type="SMART" id="SM00490">
    <property type="entry name" value="HELICc"/>
    <property type="match status" value="1"/>
</dbReference>
<keyword evidence="11 15" id="KW-0694">RNA-binding</keyword>
<dbReference type="GO" id="GO:0005634">
    <property type="term" value="C:nucleus"/>
    <property type="evidence" value="ECO:0007669"/>
    <property type="project" value="TreeGrafter"/>
</dbReference>
<dbReference type="EMBL" id="KZ559124">
    <property type="protein sequence ID" value="PLB40397.1"/>
    <property type="molecule type" value="Genomic_DNA"/>
</dbReference>
<dbReference type="FunFam" id="1.10.1520.10:FF:000015">
    <property type="entry name" value="Dicer-like protein 1"/>
    <property type="match status" value="1"/>
</dbReference>
<dbReference type="GO" id="GO:0003723">
    <property type="term" value="F:RNA binding"/>
    <property type="evidence" value="ECO:0007669"/>
    <property type="project" value="UniProtKB-UniRule"/>
</dbReference>
<dbReference type="InterPro" id="IPR014001">
    <property type="entry name" value="Helicase_ATP-bd"/>
</dbReference>
<evidence type="ECO:0000259" key="17">
    <source>
        <dbReference type="PROSITE" id="PS51192"/>
    </source>
</evidence>
<keyword evidence="7" id="KW-0378">Hydrolase</keyword>
<accession>A0A2I2FIE0</accession>
<comment type="cofactor">
    <cofactor evidence="2">
        <name>Mg(2+)</name>
        <dbReference type="ChEBI" id="CHEBI:18420"/>
    </cofactor>
</comment>
<evidence type="ECO:0000256" key="9">
    <source>
        <dbReference type="ARBA" id="ARBA00022840"/>
    </source>
</evidence>
<dbReference type="SUPFAM" id="SSF69065">
    <property type="entry name" value="RNase III domain-like"/>
    <property type="match status" value="2"/>
</dbReference>
<keyword evidence="13" id="KW-0464">Manganese</keyword>
<comment type="function">
    <text evidence="14">Dicer-like endonuclease involved in cleaving double-stranded RNA in the RNA interference (RNAi) pathway. Produces 21 to 25 bp dsRNAs (siRNAs) which target the selective destruction of homologous RNAs leading to sequence-specific suppression of gene expression, called post-transcriptional gene silencing (PTGS). Part of a broad host defense response against viral infection and transposons.</text>
</comment>
<dbReference type="FunFam" id="3.40.50.300:FF:002480">
    <property type="entry name" value="Dicer-like protein 2"/>
    <property type="match status" value="1"/>
</dbReference>
<dbReference type="STRING" id="41067.A0A2I2FIE0"/>
<keyword evidence="10" id="KW-0460">Magnesium</keyword>
<dbReference type="RefSeq" id="XP_024674409.1">
    <property type="nucleotide sequence ID" value="XM_024816045.1"/>
</dbReference>
<dbReference type="PROSITE" id="PS51192">
    <property type="entry name" value="HELICASE_ATP_BIND_1"/>
    <property type="match status" value="1"/>
</dbReference>
<dbReference type="PROSITE" id="PS00517">
    <property type="entry name" value="RNASE_3_1"/>
    <property type="match status" value="1"/>
</dbReference>
<dbReference type="PANTHER" id="PTHR14950">
    <property type="entry name" value="DICER-RELATED"/>
    <property type="match status" value="1"/>
</dbReference>
<evidence type="ECO:0000313" key="21">
    <source>
        <dbReference type="Proteomes" id="UP000234585"/>
    </source>
</evidence>
<gene>
    <name evidence="20" type="ORF">BDW47DRAFT_123420</name>
</gene>
<reference evidence="20 21" key="1">
    <citation type="submission" date="2017-12" db="EMBL/GenBank/DDBJ databases">
        <authorList>
            <consortium name="DOE Joint Genome Institute"/>
            <person name="Haridas S."/>
            <person name="Kjaerbolling I."/>
            <person name="Vesth T.C."/>
            <person name="Frisvad J.C."/>
            <person name="Nybo J.L."/>
            <person name="Theobald S."/>
            <person name="Kuo A."/>
            <person name="Bowyer P."/>
            <person name="Matsuda Y."/>
            <person name="Mondo S."/>
            <person name="Lyhne E.K."/>
            <person name="Kogle M.E."/>
            <person name="Clum A."/>
            <person name="Lipzen A."/>
            <person name="Salamov A."/>
            <person name="Ngan C.Y."/>
            <person name="Daum C."/>
            <person name="Chiniquy J."/>
            <person name="Barry K."/>
            <person name="LaButti K."/>
            <person name="Simmons B.A."/>
            <person name="Magnuson J.K."/>
            <person name="Mortensen U.H."/>
            <person name="Larsen T.O."/>
            <person name="Grigoriev I.V."/>
            <person name="Baker S.E."/>
            <person name="Andersen M.R."/>
            <person name="Nordberg H.P."/>
            <person name="Cantor M.N."/>
            <person name="Hua S.X."/>
        </authorList>
    </citation>
    <scope>NUCLEOTIDE SEQUENCE [LARGE SCALE GENOMIC DNA]</scope>
    <source>
        <strain evidence="20 21">CBS 102.13</strain>
    </source>
</reference>
<dbReference type="SMART" id="SM00535">
    <property type="entry name" value="RIBOc"/>
    <property type="match status" value="2"/>
</dbReference>
<dbReference type="GO" id="GO:0005524">
    <property type="term" value="F:ATP binding"/>
    <property type="evidence" value="ECO:0007669"/>
    <property type="project" value="UniProtKB-KW"/>
</dbReference>
<dbReference type="PROSITE" id="PS51194">
    <property type="entry name" value="HELICASE_CTER"/>
    <property type="match status" value="1"/>
</dbReference>
<comment type="similarity">
    <text evidence="15">Belongs to the helicase family. Dicer subfamily.</text>
</comment>
<evidence type="ECO:0000256" key="2">
    <source>
        <dbReference type="ARBA" id="ARBA00001946"/>
    </source>
</evidence>
<keyword evidence="12" id="KW-0051">Antiviral defense</keyword>
<dbReference type="InterPro" id="IPR011545">
    <property type="entry name" value="DEAD/DEAH_box_helicase_dom"/>
</dbReference>
<protein>
    <submittedName>
        <fullName evidence="20">Uncharacterized protein</fullName>
    </submittedName>
</protein>
<evidence type="ECO:0000259" key="18">
    <source>
        <dbReference type="PROSITE" id="PS51194"/>
    </source>
</evidence>
<keyword evidence="3" id="KW-0930">Antiviral protein</keyword>
<feature type="domain" description="Helicase ATP-binding" evidence="17">
    <location>
        <begin position="27"/>
        <end position="207"/>
    </location>
</feature>
<dbReference type="GO" id="GO:0050688">
    <property type="term" value="P:regulation of defense response to virus"/>
    <property type="evidence" value="ECO:0007669"/>
    <property type="project" value="UniProtKB-KW"/>
</dbReference>
<keyword evidence="6" id="KW-0547">Nucleotide-binding</keyword>
<dbReference type="InterPro" id="IPR038248">
    <property type="entry name" value="Dicer_dimer_sf"/>
</dbReference>
<feature type="domain" description="Dicer dsRNA-binding fold" evidence="19">
    <location>
        <begin position="563"/>
        <end position="657"/>
    </location>
</feature>
<keyword evidence="5" id="KW-0677">Repeat</keyword>
<dbReference type="InterPro" id="IPR027417">
    <property type="entry name" value="P-loop_NTPase"/>
</dbReference>
<proteinExistence type="inferred from homology"/>
<dbReference type="GO" id="GO:0005737">
    <property type="term" value="C:cytoplasm"/>
    <property type="evidence" value="ECO:0007669"/>
    <property type="project" value="TreeGrafter"/>
</dbReference>
<dbReference type="Gene3D" id="1.10.1520.10">
    <property type="entry name" value="Ribonuclease III domain"/>
    <property type="match status" value="2"/>
</dbReference>
<organism evidence="20 21">
    <name type="scientific">Aspergillus candidus</name>
    <dbReference type="NCBI Taxonomy" id="41067"/>
    <lineage>
        <taxon>Eukaryota</taxon>
        <taxon>Fungi</taxon>
        <taxon>Dikarya</taxon>
        <taxon>Ascomycota</taxon>
        <taxon>Pezizomycotina</taxon>
        <taxon>Eurotiomycetes</taxon>
        <taxon>Eurotiomycetidae</taxon>
        <taxon>Eurotiales</taxon>
        <taxon>Aspergillaceae</taxon>
        <taxon>Aspergillus</taxon>
        <taxon>Aspergillus subgen. Circumdati</taxon>
    </lineage>
</organism>
<evidence type="ECO:0000256" key="11">
    <source>
        <dbReference type="ARBA" id="ARBA00022884"/>
    </source>
</evidence>
<dbReference type="Gene3D" id="3.40.50.300">
    <property type="entry name" value="P-loop containing nucleotide triphosphate hydrolases"/>
    <property type="match status" value="2"/>
</dbReference>
<evidence type="ECO:0000259" key="19">
    <source>
        <dbReference type="PROSITE" id="PS51327"/>
    </source>
</evidence>
<evidence type="ECO:0000256" key="13">
    <source>
        <dbReference type="ARBA" id="ARBA00023211"/>
    </source>
</evidence>
<keyword evidence="8" id="KW-0347">Helicase</keyword>
<evidence type="ECO:0000256" key="10">
    <source>
        <dbReference type="ARBA" id="ARBA00022842"/>
    </source>
</evidence>
<feature type="domain" description="RNase III" evidence="16">
    <location>
        <begin position="916"/>
        <end position="1057"/>
    </location>
</feature>
<evidence type="ECO:0000259" key="16">
    <source>
        <dbReference type="PROSITE" id="PS50142"/>
    </source>
</evidence>
<dbReference type="PROSITE" id="PS50142">
    <property type="entry name" value="RNASE_3_2"/>
    <property type="match status" value="2"/>
</dbReference>
<dbReference type="GO" id="GO:0004525">
    <property type="term" value="F:ribonuclease III activity"/>
    <property type="evidence" value="ECO:0007669"/>
    <property type="project" value="InterPro"/>
</dbReference>
<dbReference type="PANTHER" id="PTHR14950:SF37">
    <property type="entry name" value="ENDORIBONUCLEASE DICER"/>
    <property type="match status" value="1"/>
</dbReference>
<dbReference type="OrthoDB" id="416741at2759"/>
<dbReference type="InterPro" id="IPR001650">
    <property type="entry name" value="Helicase_C-like"/>
</dbReference>
<evidence type="ECO:0000256" key="5">
    <source>
        <dbReference type="ARBA" id="ARBA00022737"/>
    </source>
</evidence>
<evidence type="ECO:0000256" key="12">
    <source>
        <dbReference type="ARBA" id="ARBA00023118"/>
    </source>
</evidence>
<keyword evidence="21" id="KW-1185">Reference proteome</keyword>
<dbReference type="Pfam" id="PF03368">
    <property type="entry name" value="Dicer_dimer"/>
    <property type="match status" value="1"/>
</dbReference>
<dbReference type="InterPro" id="IPR000999">
    <property type="entry name" value="RNase_III_dom"/>
</dbReference>
<dbReference type="Pfam" id="PF00636">
    <property type="entry name" value="Ribonuclease_3"/>
    <property type="match status" value="2"/>
</dbReference>
<comment type="cofactor">
    <cofactor evidence="1">
        <name>Mn(2+)</name>
        <dbReference type="ChEBI" id="CHEBI:29035"/>
    </cofactor>
</comment>
<evidence type="ECO:0000313" key="20">
    <source>
        <dbReference type="EMBL" id="PLB40397.1"/>
    </source>
</evidence>
<dbReference type="InterPro" id="IPR036389">
    <property type="entry name" value="RNase_III_sf"/>
</dbReference>
<sequence>MASSPISIPASPSAAPLYKPRSYQLEMLEESMKGNIIVAMDTGSGKTHVALLRITRELESCNPQKLIWFLAPTVALCLQQHRVIAENLPAVRARTLTSLDKVERWTEQAIWDAVLNDMQVVVSTHAVLADAMSHGFVRIAQLGLIVFDEAHHCMRRHPANKIMQDFYHPALAKLGRDAVPRILGLTASPVKKSSHYELLLIESNLDSVCKTPRTHRLELLNHVHRPQLQPVWYHPFSEPELGIRSETLQGVISAWETLDIENDPYVKKLRQSPLEGQALQKVLLKRKTYCTEQLRRFVEKSRHIYEELGEWAANYFIYASIEQLTARVGDASLALDWTDEEKAYLVELMARVPVPDINTDDFPVSAKFQALMDFLDSAKGEDFSGIIFVKQRVTVSVIAHLLSIHPRTRDHFRCAAYVGWSGGGSRKDILGEFLSAQMQRSTLDEFQSGTKNLIVGTDVLEEGIDVSACSVVVCFDKPPNLKSFVQRRGRARRKESTYVIMLPVDDESADLLKWQVLEKAMIEAYQDEQRKSQEALELENMLEVVKERFEVQSTGALLTADMAVSHLYHFCAVLPQQAYVDNIPEFSYEANGAGFLKGTVTLPTCVHPHVRRTSGERWWQTERAAMKEAAFQTYKALYHFGLVNDNLLPLTDKKELGMGDRSDLPSMIDSLEQYDPWADWAHSWSSPDVHQTRIVVRSRESGDHKLSMTLTVPTMLPELDPVTLFWDSDTTYELLFEDTKRVPALTADDKDEMENITALYVQAISRQQLAPGRDYIALFGPDLPRQELGKWLLENQGTEPAMDVYTRQHEFDKVGVVRDLTCYNEPLRFKRWRARKGETPELECDALPRRKNFLRQQTLATNEPVEKAAETVLESPRKVRLVSADRCTIDRLPYSQSFFGLFVSTVLSTLEAKLVATKLCETILRDINFSDTQHVITAITTPSAQSLTNYQRYEFIGDSVLKFTASCQLFYEHGNWHEGYLSQGRDAIVQNSRLAQAALETGLDAFIISKMFTPRKWIFPLISSKLQSTTPTQRKLSTKVLADVVEALIGAAYLDGGFSKAHACLQRFLPSVDVEKLDIPAVPLHLPPKPDAYTVDPLLEHHIGYSFTNPSLLIEALTHPSCQYDSSTQSYQRLEFLGDAVLDMIIVGAIIAHPAEIPQGEMTKIKHALVNAHLLAFLCMEFSYTQDVTTAKISPPSPTSASSPKTTTPNITVHTQSTSLSLWHFMRSQSFAIKAAREAALTRHSTLHTEISTALHSSPSYPWLALSQLNADKFFSDIVESILGAIFVDSGGALSACERFAERLGLMDYLRRVLREGVEVVHPKNVAMRLARSAVEFELRRVVAEGVGGEASYRCVGRLGLGLNGEGEMEEVVVVEGCAAGEEAEVRAALEVVGLLERREVEMERVGGGSGSGSGKDVVMGEGDAVLDVKMGL</sequence>
<keyword evidence="4" id="KW-0479">Metal-binding</keyword>
<evidence type="ECO:0000256" key="14">
    <source>
        <dbReference type="ARBA" id="ARBA00025403"/>
    </source>
</evidence>
<dbReference type="GeneID" id="36523205"/>
<dbReference type="PROSITE" id="PS51327">
    <property type="entry name" value="DICER_DSRBF"/>
    <property type="match status" value="1"/>
</dbReference>
<evidence type="ECO:0000256" key="1">
    <source>
        <dbReference type="ARBA" id="ARBA00001936"/>
    </source>
</evidence>
<evidence type="ECO:0000256" key="7">
    <source>
        <dbReference type="ARBA" id="ARBA00022801"/>
    </source>
</evidence>
<dbReference type="CDD" id="cd18802">
    <property type="entry name" value="SF2_C_dicer"/>
    <property type="match status" value="1"/>
</dbReference>
<dbReference type="GO" id="GO:0046872">
    <property type="term" value="F:metal ion binding"/>
    <property type="evidence" value="ECO:0007669"/>
    <property type="project" value="UniProtKB-KW"/>
</dbReference>
<dbReference type="InterPro" id="IPR005034">
    <property type="entry name" value="Dicer_dimerisation"/>
</dbReference>
<dbReference type="GO" id="GO:0030422">
    <property type="term" value="P:siRNA processing"/>
    <property type="evidence" value="ECO:0007669"/>
    <property type="project" value="TreeGrafter"/>
</dbReference>
<evidence type="ECO:0000256" key="3">
    <source>
        <dbReference type="ARBA" id="ARBA00022721"/>
    </source>
</evidence>
<feature type="domain" description="RNase III" evidence="16">
    <location>
        <begin position="1099"/>
        <end position="1291"/>
    </location>
</feature>
<evidence type="ECO:0000256" key="8">
    <source>
        <dbReference type="ARBA" id="ARBA00022806"/>
    </source>
</evidence>
<dbReference type="FunFam" id="3.40.50.300:FF:001669">
    <property type="entry name" value="Dicer-like protein 1"/>
    <property type="match status" value="1"/>
</dbReference>
<dbReference type="CDD" id="cd18034">
    <property type="entry name" value="DEXHc_dicer"/>
    <property type="match status" value="1"/>
</dbReference>
<keyword evidence="9" id="KW-0067">ATP-binding</keyword>
<dbReference type="Pfam" id="PF00270">
    <property type="entry name" value="DEAD"/>
    <property type="match status" value="1"/>
</dbReference>
<dbReference type="Proteomes" id="UP000234585">
    <property type="component" value="Unassembled WGS sequence"/>
</dbReference>
<dbReference type="FunFam" id="1.10.1520.10:FF:000032">
    <property type="entry name" value="Dicer-like protein 2"/>
    <property type="match status" value="1"/>
</dbReference>
<dbReference type="GO" id="GO:0051607">
    <property type="term" value="P:defense response to virus"/>
    <property type="evidence" value="ECO:0007669"/>
    <property type="project" value="UniProtKB-KW"/>
</dbReference>
<dbReference type="Gene3D" id="3.30.160.380">
    <property type="entry name" value="Dicer dimerisation domain"/>
    <property type="match status" value="1"/>
</dbReference>
<dbReference type="GO" id="GO:0004386">
    <property type="term" value="F:helicase activity"/>
    <property type="evidence" value="ECO:0007669"/>
    <property type="project" value="UniProtKB-KW"/>
</dbReference>
<dbReference type="SUPFAM" id="SSF52540">
    <property type="entry name" value="P-loop containing nucleoside triphosphate hydrolases"/>
    <property type="match status" value="1"/>
</dbReference>
<evidence type="ECO:0000256" key="4">
    <source>
        <dbReference type="ARBA" id="ARBA00022723"/>
    </source>
</evidence>
<evidence type="ECO:0000256" key="6">
    <source>
        <dbReference type="ARBA" id="ARBA00022741"/>
    </source>
</evidence>
<dbReference type="SMART" id="SM00487">
    <property type="entry name" value="DEXDc"/>
    <property type="match status" value="1"/>
</dbReference>
<dbReference type="CDD" id="cd00593">
    <property type="entry name" value="RIBOc"/>
    <property type="match status" value="2"/>
</dbReference>